<dbReference type="EMBL" id="JARYMX010000005">
    <property type="protein sequence ID" value="KAJ9547569.1"/>
    <property type="molecule type" value="Genomic_DNA"/>
</dbReference>
<name>A0AA38ST83_9ASTR</name>
<reference evidence="1" key="1">
    <citation type="submission" date="2023-03" db="EMBL/GenBank/DDBJ databases">
        <title>Chromosome-scale reference genome and RAD-based genetic map of yellow starthistle (Centaurea solstitialis) reveal putative structural variation and QTLs associated with invader traits.</title>
        <authorList>
            <person name="Reatini B."/>
            <person name="Cang F.A."/>
            <person name="Jiang Q."/>
            <person name="Mckibben M.T.W."/>
            <person name="Barker M.S."/>
            <person name="Rieseberg L.H."/>
            <person name="Dlugosch K.M."/>
        </authorList>
    </citation>
    <scope>NUCLEOTIDE SEQUENCE</scope>
    <source>
        <strain evidence="1">CAN-66</strain>
        <tissue evidence="1">Leaf</tissue>
    </source>
</reference>
<accession>A0AA38ST83</accession>
<dbReference type="Proteomes" id="UP001172457">
    <property type="component" value="Chromosome 5"/>
</dbReference>
<sequence>MEDYTLIKNIVYHEIKADDWRVSKCERRAEPVPASTRRLAIPKKREPEPAPIGFEPEPLISVLVPEWCVWYADRTRLDKTEAPFEGVGKGLTKSSVSAVAPTSLSRLIFSIASAADSANNPVARSFPNILVDPRKFLLQLLKNLLIRSAPKATIVTPTIGIDYLLQD</sequence>
<evidence type="ECO:0000313" key="2">
    <source>
        <dbReference type="Proteomes" id="UP001172457"/>
    </source>
</evidence>
<gene>
    <name evidence="1" type="ORF">OSB04_020112</name>
</gene>
<protein>
    <submittedName>
        <fullName evidence="1">Uncharacterized protein</fullName>
    </submittedName>
</protein>
<evidence type="ECO:0000313" key="1">
    <source>
        <dbReference type="EMBL" id="KAJ9547569.1"/>
    </source>
</evidence>
<proteinExistence type="predicted"/>
<organism evidence="1 2">
    <name type="scientific">Centaurea solstitialis</name>
    <name type="common">yellow star-thistle</name>
    <dbReference type="NCBI Taxonomy" id="347529"/>
    <lineage>
        <taxon>Eukaryota</taxon>
        <taxon>Viridiplantae</taxon>
        <taxon>Streptophyta</taxon>
        <taxon>Embryophyta</taxon>
        <taxon>Tracheophyta</taxon>
        <taxon>Spermatophyta</taxon>
        <taxon>Magnoliopsida</taxon>
        <taxon>eudicotyledons</taxon>
        <taxon>Gunneridae</taxon>
        <taxon>Pentapetalae</taxon>
        <taxon>asterids</taxon>
        <taxon>campanulids</taxon>
        <taxon>Asterales</taxon>
        <taxon>Asteraceae</taxon>
        <taxon>Carduoideae</taxon>
        <taxon>Cardueae</taxon>
        <taxon>Centaureinae</taxon>
        <taxon>Centaurea</taxon>
    </lineage>
</organism>
<dbReference type="AlphaFoldDB" id="A0AA38ST83"/>
<keyword evidence="2" id="KW-1185">Reference proteome</keyword>
<comment type="caution">
    <text evidence="1">The sequence shown here is derived from an EMBL/GenBank/DDBJ whole genome shotgun (WGS) entry which is preliminary data.</text>
</comment>